<comment type="caution">
    <text evidence="8">The sequence shown here is derived from an EMBL/GenBank/DDBJ whole genome shotgun (WGS) entry which is preliminary data.</text>
</comment>
<reference evidence="8" key="2">
    <citation type="submission" date="2020-03" db="EMBL/GenBank/DDBJ databases">
        <title>Walnut 2.0.</title>
        <authorList>
            <person name="Marrano A."/>
            <person name="Britton M."/>
            <person name="Zimin A.V."/>
            <person name="Zaini P.A."/>
            <person name="Workman R."/>
            <person name="Puiu D."/>
            <person name="Bianco L."/>
            <person name="Allen B.J."/>
            <person name="Troggio M."/>
            <person name="Leslie C.A."/>
            <person name="Timp W."/>
            <person name="Dendekar A."/>
            <person name="Salzberg S.L."/>
            <person name="Neale D.B."/>
        </authorList>
    </citation>
    <scope>NUCLEOTIDE SEQUENCE</scope>
    <source>
        <tissue evidence="8">Leaves</tissue>
    </source>
</reference>
<feature type="non-terminal residue" evidence="8">
    <location>
        <position position="1"/>
    </location>
</feature>
<feature type="compositionally biased region" description="Basic and acidic residues" evidence="6">
    <location>
        <begin position="51"/>
        <end position="79"/>
    </location>
</feature>
<reference evidence="8" key="1">
    <citation type="submission" date="2015-10" db="EMBL/GenBank/DDBJ databases">
        <authorList>
            <person name="Martinez-Garcia P.J."/>
            <person name="Crepeau M.W."/>
            <person name="Puiu D."/>
            <person name="Gonzalez-Ibeas D."/>
            <person name="Whalen J."/>
            <person name="Stevens K."/>
            <person name="Paul R."/>
            <person name="Butterfield T."/>
            <person name="Britton M."/>
            <person name="Reagan R."/>
            <person name="Chakraborty S."/>
            <person name="Walawage S.L."/>
            <person name="Vasquez-Gross H.A."/>
            <person name="Cardeno C."/>
            <person name="Famula R."/>
            <person name="Pratt K."/>
            <person name="Kuruganti S."/>
            <person name="Aradhya M.K."/>
            <person name="Leslie C.A."/>
            <person name="Dandekar A.M."/>
            <person name="Salzberg S.L."/>
            <person name="Wegrzyn J.L."/>
            <person name="Langley C.H."/>
            <person name="Neale D.B."/>
        </authorList>
    </citation>
    <scope>NUCLEOTIDE SEQUENCE</scope>
    <source>
        <tissue evidence="8">Leaves</tissue>
    </source>
</reference>
<dbReference type="Pfam" id="PF00505">
    <property type="entry name" value="HMG_box"/>
    <property type="match status" value="1"/>
</dbReference>
<dbReference type="GO" id="GO:0000785">
    <property type="term" value="C:chromatin"/>
    <property type="evidence" value="ECO:0007669"/>
    <property type="project" value="UniProtKB-ARBA"/>
</dbReference>
<name>A0A834D8V9_JUGRE</name>
<feature type="compositionally biased region" description="Basic and acidic residues" evidence="6">
    <location>
        <begin position="158"/>
        <end position="175"/>
    </location>
</feature>
<dbReference type="GO" id="GO:0003677">
    <property type="term" value="F:DNA binding"/>
    <property type="evidence" value="ECO:0007669"/>
    <property type="project" value="UniProtKB-UniRule"/>
</dbReference>
<evidence type="ECO:0000256" key="5">
    <source>
        <dbReference type="PROSITE-ProRule" id="PRU00267"/>
    </source>
</evidence>
<dbReference type="PANTHER" id="PTHR46261">
    <property type="entry name" value="HIGH MOBILITY GROUP B PROTEIN 4-RELATED"/>
    <property type="match status" value="1"/>
</dbReference>
<accession>A0A834D8V9</accession>
<evidence type="ECO:0000256" key="3">
    <source>
        <dbReference type="ARBA" id="ARBA00023125"/>
    </source>
</evidence>
<dbReference type="CDD" id="cd22005">
    <property type="entry name" value="HMG-box_AtHMGB1-like"/>
    <property type="match status" value="1"/>
</dbReference>
<dbReference type="InterPro" id="IPR036910">
    <property type="entry name" value="HMG_box_dom_sf"/>
</dbReference>
<evidence type="ECO:0000313" key="8">
    <source>
        <dbReference type="EMBL" id="KAF5481075.1"/>
    </source>
</evidence>
<organism evidence="8 9">
    <name type="scientific">Juglans regia</name>
    <name type="common">English walnut</name>
    <dbReference type="NCBI Taxonomy" id="51240"/>
    <lineage>
        <taxon>Eukaryota</taxon>
        <taxon>Viridiplantae</taxon>
        <taxon>Streptophyta</taxon>
        <taxon>Embryophyta</taxon>
        <taxon>Tracheophyta</taxon>
        <taxon>Spermatophyta</taxon>
        <taxon>Magnoliopsida</taxon>
        <taxon>eudicotyledons</taxon>
        <taxon>Gunneridae</taxon>
        <taxon>Pentapetalae</taxon>
        <taxon>rosids</taxon>
        <taxon>fabids</taxon>
        <taxon>Fagales</taxon>
        <taxon>Juglandaceae</taxon>
        <taxon>Juglans</taxon>
    </lineage>
</organism>
<dbReference type="Gramene" id="Jr01_19070_p1">
    <property type="protein sequence ID" value="cds.Jr01_19070_p1"/>
    <property type="gene ID" value="Jr01_19070"/>
</dbReference>
<dbReference type="GO" id="GO:0006325">
    <property type="term" value="P:chromatin organization"/>
    <property type="evidence" value="ECO:0007669"/>
    <property type="project" value="UniProtKB-ARBA"/>
</dbReference>
<dbReference type="GO" id="GO:0030527">
    <property type="term" value="F:structural constituent of chromatin"/>
    <property type="evidence" value="ECO:0007669"/>
    <property type="project" value="UniProtKB-ARBA"/>
</dbReference>
<dbReference type="InterPro" id="IPR031061">
    <property type="entry name" value="HMGB_plant"/>
</dbReference>
<feature type="domain" description="HMG box" evidence="7">
    <location>
        <begin position="80"/>
        <end position="149"/>
    </location>
</feature>
<proteinExistence type="inferred from homology"/>
<dbReference type="GO" id="GO:0005634">
    <property type="term" value="C:nucleus"/>
    <property type="evidence" value="ECO:0007669"/>
    <property type="project" value="UniProtKB-SubCell"/>
</dbReference>
<comment type="subcellular location">
    <subcellularLocation>
        <location evidence="1">Nucleus</location>
    </subcellularLocation>
</comment>
<feature type="compositionally biased region" description="Basic and acidic residues" evidence="6">
    <location>
        <begin position="115"/>
        <end position="127"/>
    </location>
</feature>
<dbReference type="SMART" id="SM00398">
    <property type="entry name" value="HMG"/>
    <property type="match status" value="1"/>
</dbReference>
<evidence type="ECO:0000256" key="6">
    <source>
        <dbReference type="SAM" id="MobiDB-lite"/>
    </source>
</evidence>
<feature type="region of interest" description="Disordered" evidence="6">
    <location>
        <begin position="150"/>
        <end position="181"/>
    </location>
</feature>
<dbReference type="InterPro" id="IPR009071">
    <property type="entry name" value="HMG_box_dom"/>
</dbReference>
<keyword evidence="3 5" id="KW-0238">DNA-binding</keyword>
<gene>
    <name evidence="8" type="ORF">F2P56_001761</name>
</gene>
<dbReference type="PANTHER" id="PTHR46261:SF32">
    <property type="entry name" value="HIGH MOBILITY GROUP B PROTEIN 3-LIKE"/>
    <property type="match status" value="1"/>
</dbReference>
<evidence type="ECO:0000256" key="4">
    <source>
        <dbReference type="ARBA" id="ARBA00023242"/>
    </source>
</evidence>
<evidence type="ECO:0000256" key="1">
    <source>
        <dbReference type="ARBA" id="ARBA00004123"/>
    </source>
</evidence>
<dbReference type="AlphaFoldDB" id="A0A834D8V9"/>
<dbReference type="SUPFAM" id="SSF47095">
    <property type="entry name" value="HMG-box"/>
    <property type="match status" value="1"/>
</dbReference>
<comment type="similarity">
    <text evidence="2">Belongs to the HMGB family.</text>
</comment>
<dbReference type="EMBL" id="LIHL02000001">
    <property type="protein sequence ID" value="KAF5481075.1"/>
    <property type="molecule type" value="Genomic_DNA"/>
</dbReference>
<feature type="DNA-binding region" description="HMG box" evidence="5">
    <location>
        <begin position="80"/>
        <end position="149"/>
    </location>
</feature>
<feature type="region of interest" description="Disordered" evidence="6">
    <location>
        <begin position="100"/>
        <end position="127"/>
    </location>
</feature>
<evidence type="ECO:0000259" key="7">
    <source>
        <dbReference type="PROSITE" id="PS50118"/>
    </source>
</evidence>
<keyword evidence="4 5" id="KW-0539">Nucleus</keyword>
<sequence>KFPFHFSTASYKYLSVYFHSLTPTQTHTQASFQFPQEATMRGPRTAAIAHKKPDAEMLKKRKAEKNTKKDKASKKDPYAPKRPSSAFFIFMEDFRKSFKENYPDQKSGPAVGKAGGEKWKSMSDAEKAPYAEKALKRKADYEKAVRAYKTKLSGKGCNEPREESFQSTSEVHDETGQEASS</sequence>
<dbReference type="Proteomes" id="UP000619265">
    <property type="component" value="Unassembled WGS sequence"/>
</dbReference>
<evidence type="ECO:0000313" key="9">
    <source>
        <dbReference type="Proteomes" id="UP000619265"/>
    </source>
</evidence>
<evidence type="ECO:0000256" key="2">
    <source>
        <dbReference type="ARBA" id="ARBA00008774"/>
    </source>
</evidence>
<dbReference type="PROSITE" id="PS50118">
    <property type="entry name" value="HMG_BOX_2"/>
    <property type="match status" value="1"/>
</dbReference>
<dbReference type="GO" id="GO:0003682">
    <property type="term" value="F:chromatin binding"/>
    <property type="evidence" value="ECO:0007669"/>
    <property type="project" value="UniProtKB-ARBA"/>
</dbReference>
<protein>
    <recommendedName>
        <fullName evidence="7">HMG box domain-containing protein</fullName>
    </recommendedName>
</protein>
<dbReference type="Gene3D" id="1.10.30.10">
    <property type="entry name" value="High mobility group box domain"/>
    <property type="match status" value="1"/>
</dbReference>
<feature type="region of interest" description="Disordered" evidence="6">
    <location>
        <begin position="49"/>
        <end position="82"/>
    </location>
</feature>